<feature type="compositionally biased region" description="Basic and acidic residues" evidence="11">
    <location>
        <begin position="541"/>
        <end position="555"/>
    </location>
</feature>
<dbReference type="Gene3D" id="1.20.5.360">
    <property type="entry name" value="SFTPD helical domain"/>
    <property type="match status" value="3"/>
</dbReference>
<dbReference type="FunFam" id="3.10.100.10:FF:000045">
    <property type="entry name" value="Pulmonary surfactant-associated protein D"/>
    <property type="match status" value="3"/>
</dbReference>
<evidence type="ECO:0000256" key="6">
    <source>
        <dbReference type="ARBA" id="ARBA00022837"/>
    </source>
</evidence>
<feature type="region of interest" description="Disordered" evidence="11">
    <location>
        <begin position="371"/>
        <end position="392"/>
    </location>
</feature>
<dbReference type="PANTHER" id="PTHR24024:SF15">
    <property type="entry name" value="PULMONARY SURFACTANT-ASSOCIATED PROTEIN D"/>
    <property type="match status" value="1"/>
</dbReference>
<feature type="domain" description="C-type lectin" evidence="12">
    <location>
        <begin position="756"/>
        <end position="858"/>
    </location>
</feature>
<dbReference type="SUPFAM" id="SSF56436">
    <property type="entry name" value="C-type lectin-like"/>
    <property type="match status" value="4"/>
</dbReference>
<dbReference type="PROSITE" id="PS50041">
    <property type="entry name" value="C_TYPE_LECTIN_2"/>
    <property type="match status" value="3"/>
</dbReference>
<comment type="caution">
    <text evidence="13">The sequence shown here is derived from an EMBL/GenBank/DDBJ whole genome shotgun (WGS) entry which is preliminary data.</text>
</comment>
<evidence type="ECO:0000256" key="11">
    <source>
        <dbReference type="SAM" id="MobiDB-lite"/>
    </source>
</evidence>
<feature type="compositionally biased region" description="Low complexity" evidence="11">
    <location>
        <begin position="655"/>
        <end position="681"/>
    </location>
</feature>
<protein>
    <recommendedName>
        <fullName evidence="12">C-type lectin domain-containing protein</fullName>
    </recommendedName>
</protein>
<dbReference type="GO" id="GO:0030246">
    <property type="term" value="F:carbohydrate binding"/>
    <property type="evidence" value="ECO:0007669"/>
    <property type="project" value="UniProtKB-KW"/>
</dbReference>
<dbReference type="EMBL" id="VBQZ03000028">
    <property type="protein sequence ID" value="MXQ85708.1"/>
    <property type="molecule type" value="Genomic_DNA"/>
</dbReference>
<feature type="compositionally biased region" description="Gly residues" evidence="11">
    <location>
        <begin position="629"/>
        <end position="638"/>
    </location>
</feature>
<evidence type="ECO:0000313" key="14">
    <source>
        <dbReference type="Proteomes" id="UP000322234"/>
    </source>
</evidence>
<dbReference type="InterPro" id="IPR015097">
    <property type="entry name" value="Surfac_D-trimer"/>
</dbReference>
<evidence type="ECO:0000256" key="5">
    <source>
        <dbReference type="ARBA" id="ARBA00022737"/>
    </source>
</evidence>
<dbReference type="Pfam" id="PF09006">
    <property type="entry name" value="Surfac_D-trimer"/>
    <property type="match status" value="4"/>
</dbReference>
<dbReference type="GO" id="GO:0005615">
    <property type="term" value="C:extracellular space"/>
    <property type="evidence" value="ECO:0007669"/>
    <property type="project" value="TreeGrafter"/>
</dbReference>
<evidence type="ECO:0000256" key="3">
    <source>
        <dbReference type="ARBA" id="ARBA00022729"/>
    </source>
</evidence>
<evidence type="ECO:0000259" key="12">
    <source>
        <dbReference type="PROSITE" id="PS50041"/>
    </source>
</evidence>
<evidence type="ECO:0000256" key="2">
    <source>
        <dbReference type="ARBA" id="ARBA00011267"/>
    </source>
</evidence>
<dbReference type="SUPFAM" id="SSF57944">
    <property type="entry name" value="Triple coiled coil domain of C-type lectins"/>
    <property type="match status" value="3"/>
</dbReference>
<dbReference type="InterPro" id="IPR016186">
    <property type="entry name" value="C-type_lectin-like/link_sf"/>
</dbReference>
<proteinExistence type="inferred from homology"/>
<feature type="compositionally biased region" description="Basic and acidic residues" evidence="11">
    <location>
        <begin position="29"/>
        <end position="43"/>
    </location>
</feature>
<keyword evidence="9" id="KW-0379">Hydroxylation</keyword>
<feature type="compositionally biased region" description="Low complexity" evidence="11">
    <location>
        <begin position="603"/>
        <end position="618"/>
    </location>
</feature>
<dbReference type="InterPro" id="IPR001304">
    <property type="entry name" value="C-type_lectin-like"/>
</dbReference>
<dbReference type="Gene3D" id="3.10.100.10">
    <property type="entry name" value="Mannose-Binding Protein A, subunit A"/>
    <property type="match status" value="4"/>
</dbReference>
<dbReference type="PANTHER" id="PTHR24024">
    <property type="entry name" value="PULMONARY SURFACTANT-ASSOCIATED PROTEIN A"/>
    <property type="match status" value="1"/>
</dbReference>
<keyword evidence="4" id="KW-0430">Lectin</keyword>
<dbReference type="Pfam" id="PF00059">
    <property type="entry name" value="Lectin_C"/>
    <property type="match status" value="3"/>
</dbReference>
<keyword evidence="7" id="KW-0176">Collagen</keyword>
<evidence type="ECO:0000256" key="7">
    <source>
        <dbReference type="ARBA" id="ARBA00023119"/>
    </source>
</evidence>
<comment type="subunit">
    <text evidence="2">Oligomeric complex of 4 set of homotrimers.</text>
</comment>
<feature type="compositionally biased region" description="Low complexity" evidence="11">
    <location>
        <begin position="1053"/>
        <end position="1079"/>
    </location>
</feature>
<feature type="compositionally biased region" description="Low complexity" evidence="11">
    <location>
        <begin position="91"/>
        <end position="106"/>
    </location>
</feature>
<keyword evidence="14" id="KW-1185">Reference proteome</keyword>
<comment type="similarity">
    <text evidence="1">Belongs to the SFTPD family.</text>
</comment>
<feature type="region of interest" description="Disordered" evidence="11">
    <location>
        <begin position="533"/>
        <end position="705"/>
    </location>
</feature>
<feature type="compositionally biased region" description="Basic and acidic residues" evidence="11">
    <location>
        <begin position="688"/>
        <end position="700"/>
    </location>
</feature>
<feature type="compositionally biased region" description="Gly residues" evidence="11">
    <location>
        <begin position="117"/>
        <end position="126"/>
    </location>
</feature>
<dbReference type="GO" id="GO:0005771">
    <property type="term" value="C:multivesicular body"/>
    <property type="evidence" value="ECO:0007669"/>
    <property type="project" value="TreeGrafter"/>
</dbReference>
<dbReference type="GO" id="GO:0005581">
    <property type="term" value="C:collagen trimer"/>
    <property type="evidence" value="ECO:0007669"/>
    <property type="project" value="UniProtKB-KW"/>
</dbReference>
<feature type="compositionally biased region" description="Pro residues" evidence="11">
    <location>
        <begin position="987"/>
        <end position="999"/>
    </location>
</feature>
<feature type="coiled-coil region" evidence="10">
    <location>
        <begin position="708"/>
        <end position="735"/>
    </location>
</feature>
<name>A0A6B0R6A4_9CETA</name>
<dbReference type="InterPro" id="IPR008160">
    <property type="entry name" value="Collagen"/>
</dbReference>
<dbReference type="Pfam" id="PF01391">
    <property type="entry name" value="Collagen"/>
    <property type="match status" value="6"/>
</dbReference>
<evidence type="ECO:0000256" key="4">
    <source>
        <dbReference type="ARBA" id="ARBA00022734"/>
    </source>
</evidence>
<sequence length="1290" mass="132464">MTIFSQKILANACTLVMCSPLEGGLPGHDGQDGRECPHGEKGDPGSPGPAGPAGRPGWVGPIGPKGDNGFVGEPGPKGDTGPRGPPGMPGPAGREGPSGKQGSMGPPGTPGPKGETGPKGGVGAPGMQGFPGPTGLKGEKGAPGETGAPGHAGVTGPSGAIGPQGPSGARGPPGLKGDRGDPGETGAKGESGLAEVNALKQRVTILDGHLRRFQNAFSQYKKAVLFPDGQAVGEKIFKTAGAVKSYSDAEQLCREAKGQLASPRSSAENEAVTQMVRAQEKNAYLSMNDISTEGRFTYPTGEILIYSNWANGEPNNSDEGQPENCVEIFPDGKWNDVPCRSKNTPVLLKSANAETPKPRKKLQVNLYHGQRESGLQLSSTENKSSSDAQDKEQDAAYTVQQTFIWFTLAVLFPNGQAVWGKIFKTAGAIKSYLDAQQVCREAKGQLASPCSAAKKVAVIQLDAFLSMNDIFMEGRFIYPTGESLVYSNWDMLLLPLSMLLLLTQPWRSLGAEMKIYSQKTLANGCTLVVCRPPEGGLPGRDGQDGREGPRGEKGDPGSPGPAGRAGRPGPAGPIGPKGDNGSAGEPGPKGDTGPPGPPGMPGPAGREGPSGKQGSIGPPGTPGPKGETGPKGGMGAPGMQGSPGPAGLKGERGAPGEPGAPGSAGVAGPAGAIGPQGPSGARGPPGLKGDRGDPGERGAKGESGLADVNALKQRVTILEGQLQRLQNAFSRYKKAVVFPDGQAVGKKIFKTAGAVKSYSDAQQICREAKGQLASPRSAAENEAVAQLVRAKNNDAYLSMNDISTEGKFTYPTGESLVYSNWASGEPNNNNAGQPENCVQIYREGKWNDVPCRQTSPSIRTLAFFSDSTADSSTSLSRAASERKQASIDMLLLPLSVLLLLTQPWRSLGAEMKIYSQKTLANACTLVMCSPVEGSLAGRDGQDGREGPRGEKGDPGSPGPAGRAGRPGPAGPIGLKGDNGSAGEPGPKGDPGPPGPPGMPGPAGREGPSWRQGSMGPPGTPGPKGETGPKGGVGAPGMQGSPGPAGLKGERGAPGETGAPGHAGEAGPAGAIGPQGPSGARGPPGLKGDRGDPGERGAKGDSGLAEVNALRQWVTILDGQLQHFQNAFSQYKKAVLFPDGQAVGEKIFKTAGAVKSYSDAQQICREAKGQLASPRSAAENEAVAQLVRAKNNDAYLSMNDISTEGKFTYPTGESLVYSNWASGEPNNNNAGQPENCVQMYQEGKWNDVPCSEPLLVILENEVTCEHCRECKQQGQLDDGVDIGQLKIGPVE</sequence>
<accession>A0A6B0R6A4</accession>
<feature type="compositionally biased region" description="Low complexity" evidence="11">
    <location>
        <begin position="1001"/>
        <end position="1016"/>
    </location>
</feature>
<feature type="domain" description="C-type lectin" evidence="12">
    <location>
        <begin position="1154"/>
        <end position="1258"/>
    </location>
</feature>
<evidence type="ECO:0000256" key="9">
    <source>
        <dbReference type="ARBA" id="ARBA00023278"/>
    </source>
</evidence>
<feature type="compositionally biased region" description="Low complexity" evidence="11">
    <location>
        <begin position="52"/>
        <end position="61"/>
    </location>
</feature>
<gene>
    <name evidence="13" type="ORF">E5288_WYG016446</name>
</gene>
<dbReference type="FunFam" id="1.20.5.360:FF:000001">
    <property type="entry name" value="Pulmonary surfactant-associated protein D"/>
    <property type="match status" value="3"/>
</dbReference>
<feature type="compositionally biased region" description="Basic and acidic residues" evidence="11">
    <location>
        <begin position="939"/>
        <end position="953"/>
    </location>
</feature>
<dbReference type="InterPro" id="IPR051077">
    <property type="entry name" value="Ca-dependent_lectin"/>
</dbReference>
<keyword evidence="3" id="KW-0732">Signal</keyword>
<organism evidence="13 14">
    <name type="scientific">Bos mutus</name>
    <name type="common">wild yak</name>
    <dbReference type="NCBI Taxonomy" id="72004"/>
    <lineage>
        <taxon>Eukaryota</taxon>
        <taxon>Metazoa</taxon>
        <taxon>Chordata</taxon>
        <taxon>Craniata</taxon>
        <taxon>Vertebrata</taxon>
        <taxon>Euteleostomi</taxon>
        <taxon>Mammalia</taxon>
        <taxon>Eutheria</taxon>
        <taxon>Laurasiatheria</taxon>
        <taxon>Artiodactyla</taxon>
        <taxon>Ruminantia</taxon>
        <taxon>Pecora</taxon>
        <taxon>Bovidae</taxon>
        <taxon>Bovinae</taxon>
        <taxon>Bos</taxon>
    </lineage>
</organism>
<keyword evidence="10" id="KW-0175">Coiled coil</keyword>
<feature type="compositionally biased region" description="Gly residues" evidence="11">
    <location>
        <begin position="1027"/>
        <end position="1036"/>
    </location>
</feature>
<feature type="domain" description="C-type lectin" evidence="12">
    <location>
        <begin position="244"/>
        <end position="342"/>
    </location>
</feature>
<feature type="region of interest" description="Disordered" evidence="11">
    <location>
        <begin position="934"/>
        <end position="1102"/>
    </location>
</feature>
<evidence type="ECO:0000256" key="1">
    <source>
        <dbReference type="ARBA" id="ARBA00007899"/>
    </source>
</evidence>
<keyword evidence="5" id="KW-0677">Repeat</keyword>
<dbReference type="InterPro" id="IPR016187">
    <property type="entry name" value="CTDL_fold"/>
</dbReference>
<evidence type="ECO:0000256" key="10">
    <source>
        <dbReference type="SAM" id="Coils"/>
    </source>
</evidence>
<feature type="compositionally biased region" description="Polar residues" evidence="11">
    <location>
        <begin position="373"/>
        <end position="387"/>
    </location>
</feature>
<feature type="region of interest" description="Disordered" evidence="11">
    <location>
        <begin position="26"/>
        <end position="193"/>
    </location>
</feature>
<keyword evidence="6" id="KW-0106">Calcium</keyword>
<dbReference type="SMART" id="SM00034">
    <property type="entry name" value="CLECT"/>
    <property type="match status" value="3"/>
</dbReference>
<dbReference type="Proteomes" id="UP000322234">
    <property type="component" value="Unassembled WGS sequence"/>
</dbReference>
<evidence type="ECO:0000256" key="8">
    <source>
        <dbReference type="ARBA" id="ARBA00023157"/>
    </source>
</evidence>
<feature type="compositionally biased region" description="Basic and acidic residues" evidence="11">
    <location>
        <begin position="1086"/>
        <end position="1098"/>
    </location>
</feature>
<evidence type="ECO:0000313" key="13">
    <source>
        <dbReference type="EMBL" id="MXQ85708.1"/>
    </source>
</evidence>
<reference evidence="13" key="1">
    <citation type="submission" date="2019-10" db="EMBL/GenBank/DDBJ databases">
        <title>The sequence and de novo assembly of the wild yak genome.</title>
        <authorList>
            <person name="Liu Y."/>
        </authorList>
    </citation>
    <scope>NUCLEOTIDE SEQUENCE [LARGE SCALE GENOMIC DNA]</scope>
    <source>
        <strain evidence="13">WY2019</strain>
    </source>
</reference>
<keyword evidence="8" id="KW-1015">Disulfide bond</keyword>